<evidence type="ECO:0000256" key="5">
    <source>
        <dbReference type="ARBA" id="ARBA00023027"/>
    </source>
</evidence>
<dbReference type="InterPro" id="IPR011032">
    <property type="entry name" value="GroES-like_sf"/>
</dbReference>
<evidence type="ECO:0000256" key="3">
    <source>
        <dbReference type="ARBA" id="ARBA00022833"/>
    </source>
</evidence>
<comment type="cofactor">
    <cofactor evidence="6">
        <name>Zn(2+)</name>
        <dbReference type="ChEBI" id="CHEBI:29105"/>
    </cofactor>
</comment>
<evidence type="ECO:0000259" key="7">
    <source>
        <dbReference type="SMART" id="SM00829"/>
    </source>
</evidence>
<dbReference type="SMART" id="SM00829">
    <property type="entry name" value="PKS_ER"/>
    <property type="match status" value="1"/>
</dbReference>
<dbReference type="InterPro" id="IPR013154">
    <property type="entry name" value="ADH-like_N"/>
</dbReference>
<keyword evidence="9" id="KW-1185">Reference proteome</keyword>
<keyword evidence="2 6" id="KW-0479">Metal-binding</keyword>
<keyword evidence="3 6" id="KW-0862">Zinc</keyword>
<protein>
    <submittedName>
        <fullName evidence="8">S-(Hydroxymethyl)glutathione dehydrogenase/alcohol dehydrogenase</fullName>
    </submittedName>
</protein>
<dbReference type="InterPro" id="IPR020843">
    <property type="entry name" value="ER"/>
</dbReference>
<dbReference type="Gene3D" id="3.40.50.720">
    <property type="entry name" value="NAD(P)-binding Rossmann-like Domain"/>
    <property type="match status" value="1"/>
</dbReference>
<dbReference type="AlphaFoldDB" id="A0A4R7HX63"/>
<dbReference type="GO" id="GO:0005829">
    <property type="term" value="C:cytosol"/>
    <property type="evidence" value="ECO:0007669"/>
    <property type="project" value="TreeGrafter"/>
</dbReference>
<dbReference type="Pfam" id="PF00107">
    <property type="entry name" value="ADH_zinc_N"/>
    <property type="match status" value="1"/>
</dbReference>
<dbReference type="SUPFAM" id="SSF50129">
    <property type="entry name" value="GroES-like"/>
    <property type="match status" value="2"/>
</dbReference>
<dbReference type="OrthoDB" id="334894at2"/>
<dbReference type="RefSeq" id="WP_133868183.1">
    <property type="nucleotide sequence ID" value="NZ_JAVJPS010000026.1"/>
</dbReference>
<dbReference type="NCBIfam" id="TIGR03989">
    <property type="entry name" value="Rxyl_3153"/>
    <property type="match status" value="1"/>
</dbReference>
<evidence type="ECO:0000256" key="4">
    <source>
        <dbReference type="ARBA" id="ARBA00023002"/>
    </source>
</evidence>
<dbReference type="Gene3D" id="3.90.180.10">
    <property type="entry name" value="Medium-chain alcohol dehydrogenases, catalytic domain"/>
    <property type="match status" value="1"/>
</dbReference>
<accession>A0A4R7HX63</accession>
<dbReference type="GO" id="GO:0051903">
    <property type="term" value="F:S-(hydroxymethyl)glutathione dehydrogenase [NAD(P)+] activity"/>
    <property type="evidence" value="ECO:0007669"/>
    <property type="project" value="TreeGrafter"/>
</dbReference>
<dbReference type="GO" id="GO:0008270">
    <property type="term" value="F:zinc ion binding"/>
    <property type="evidence" value="ECO:0007669"/>
    <property type="project" value="InterPro"/>
</dbReference>
<dbReference type="Proteomes" id="UP000294558">
    <property type="component" value="Unassembled WGS sequence"/>
</dbReference>
<proteinExistence type="inferred from homology"/>
<dbReference type="SUPFAM" id="SSF51735">
    <property type="entry name" value="NAD(P)-binding Rossmann-fold domains"/>
    <property type="match status" value="1"/>
</dbReference>
<evidence type="ECO:0000256" key="1">
    <source>
        <dbReference type="ARBA" id="ARBA00008072"/>
    </source>
</evidence>
<feature type="domain" description="Enoyl reductase (ER)" evidence="7">
    <location>
        <begin position="12"/>
        <end position="380"/>
    </location>
</feature>
<dbReference type="InterPro" id="IPR023921">
    <property type="entry name" value="ADH_Zn_actinomycetes"/>
</dbReference>
<sequence length="385" mass="40634">MKCNAGVMHGVGQDWTVEEIEVDDPRAGEVLVRWTHAGMCHSDEHVHTGDMVPSPEALEMMGIEGGFFPIVGGHEGAGVVEAVGEGVTSVAPGDHVSASFIPSCGQCRYCVTGRQNLCDQGAGAFVKGMITDGTSRHRLGSDDLMLFAKLGTFAEYSCVATSQVIKVDADLPLDVVALVSCGVATGWGSATRRAEVRPGDVVVVVGIGGIGINAVQGAAMAGAKKVIAVDPVEFKREKAMEFGATDTFASMEEAFPAVTEMTMGQMADKVIMTPGVLYGEMMQLGTGLAGKGGTIVVTAIAPMEQTESSVNLFEMAMWNKEIKGTIFGSLNPRHDIPNLLSMYTSGSLKLDELITNRYPLADINEGYRAMRDGENIRGIIAHADA</sequence>
<name>A0A4R7HX63_9ACTN</name>
<dbReference type="InterPro" id="IPR036291">
    <property type="entry name" value="NAD(P)-bd_dom_sf"/>
</dbReference>
<dbReference type="InterPro" id="IPR013149">
    <property type="entry name" value="ADH-like_C"/>
</dbReference>
<keyword evidence="5" id="KW-0520">NAD</keyword>
<dbReference type="GO" id="GO:0046294">
    <property type="term" value="P:formaldehyde catabolic process"/>
    <property type="evidence" value="ECO:0007669"/>
    <property type="project" value="TreeGrafter"/>
</dbReference>
<evidence type="ECO:0000256" key="2">
    <source>
        <dbReference type="ARBA" id="ARBA00022723"/>
    </source>
</evidence>
<organism evidence="8 9">
    <name type="scientific">Ilumatobacter fluminis</name>
    <dbReference type="NCBI Taxonomy" id="467091"/>
    <lineage>
        <taxon>Bacteria</taxon>
        <taxon>Bacillati</taxon>
        <taxon>Actinomycetota</taxon>
        <taxon>Acidimicrobiia</taxon>
        <taxon>Acidimicrobiales</taxon>
        <taxon>Ilumatobacteraceae</taxon>
        <taxon>Ilumatobacter</taxon>
    </lineage>
</organism>
<keyword evidence="4" id="KW-0560">Oxidoreductase</keyword>
<dbReference type="PANTHER" id="PTHR43880:SF12">
    <property type="entry name" value="ALCOHOL DEHYDROGENASE CLASS-3"/>
    <property type="match status" value="1"/>
</dbReference>
<comment type="caution">
    <text evidence="8">The sequence shown here is derived from an EMBL/GenBank/DDBJ whole genome shotgun (WGS) entry which is preliminary data.</text>
</comment>
<gene>
    <name evidence="8" type="ORF">BDK89_1330</name>
</gene>
<dbReference type="PANTHER" id="PTHR43880">
    <property type="entry name" value="ALCOHOL DEHYDROGENASE"/>
    <property type="match status" value="1"/>
</dbReference>
<evidence type="ECO:0000256" key="6">
    <source>
        <dbReference type="RuleBase" id="RU361277"/>
    </source>
</evidence>
<reference evidence="8 9" key="1">
    <citation type="submission" date="2019-03" db="EMBL/GenBank/DDBJ databases">
        <title>Sequencing the genomes of 1000 actinobacteria strains.</title>
        <authorList>
            <person name="Klenk H.-P."/>
        </authorList>
    </citation>
    <scope>NUCLEOTIDE SEQUENCE [LARGE SCALE GENOMIC DNA]</scope>
    <source>
        <strain evidence="8 9">DSM 18936</strain>
    </source>
</reference>
<evidence type="ECO:0000313" key="8">
    <source>
        <dbReference type="EMBL" id="TDT15752.1"/>
    </source>
</evidence>
<dbReference type="EMBL" id="SOAU01000001">
    <property type="protein sequence ID" value="TDT15752.1"/>
    <property type="molecule type" value="Genomic_DNA"/>
</dbReference>
<dbReference type="InterPro" id="IPR002328">
    <property type="entry name" value="ADH_Zn_CS"/>
</dbReference>
<comment type="similarity">
    <text evidence="1 6">Belongs to the zinc-containing alcohol dehydrogenase family.</text>
</comment>
<dbReference type="PROSITE" id="PS00059">
    <property type="entry name" value="ADH_ZINC"/>
    <property type="match status" value="1"/>
</dbReference>
<dbReference type="CDD" id="cd08279">
    <property type="entry name" value="Zn_ADH_class_III"/>
    <property type="match status" value="1"/>
</dbReference>
<dbReference type="Pfam" id="PF08240">
    <property type="entry name" value="ADH_N"/>
    <property type="match status" value="1"/>
</dbReference>
<evidence type="ECO:0000313" key="9">
    <source>
        <dbReference type="Proteomes" id="UP000294558"/>
    </source>
</evidence>